<feature type="transmembrane region" description="Helical" evidence="1">
    <location>
        <begin position="21"/>
        <end position="41"/>
    </location>
</feature>
<dbReference type="EMBL" id="HBKQ01009411">
    <property type="protein sequence ID" value="CAE2215567.1"/>
    <property type="molecule type" value="Transcribed_RNA"/>
</dbReference>
<organism evidence="2">
    <name type="scientific">Odontella aurita</name>
    <dbReference type="NCBI Taxonomy" id="265563"/>
    <lineage>
        <taxon>Eukaryota</taxon>
        <taxon>Sar</taxon>
        <taxon>Stramenopiles</taxon>
        <taxon>Ochrophyta</taxon>
        <taxon>Bacillariophyta</taxon>
        <taxon>Mediophyceae</taxon>
        <taxon>Biddulphiophycidae</taxon>
        <taxon>Eupodiscales</taxon>
        <taxon>Odontellaceae</taxon>
        <taxon>Odontella</taxon>
    </lineage>
</organism>
<dbReference type="AlphaFoldDB" id="A0A7S4I174"/>
<name>A0A7S4I174_9STRA</name>
<reference evidence="2" key="1">
    <citation type="submission" date="2021-01" db="EMBL/GenBank/DDBJ databases">
        <authorList>
            <person name="Corre E."/>
            <person name="Pelletier E."/>
            <person name="Niang G."/>
            <person name="Scheremetjew M."/>
            <person name="Finn R."/>
            <person name="Kale V."/>
            <person name="Holt S."/>
            <person name="Cochrane G."/>
            <person name="Meng A."/>
            <person name="Brown T."/>
            <person name="Cohen L."/>
        </authorList>
    </citation>
    <scope>NUCLEOTIDE SEQUENCE</scope>
    <source>
        <strain evidence="2">Isolate 1302-5</strain>
    </source>
</reference>
<feature type="transmembrane region" description="Helical" evidence="1">
    <location>
        <begin position="47"/>
        <end position="65"/>
    </location>
</feature>
<keyword evidence="1" id="KW-1133">Transmembrane helix</keyword>
<sequence>MSPEAPIGDDFDKPIKVPLTLIRVIVVFDFSTIFLWFFGVFFPPLQYISLGCFVFATILACMLLCREADDEFQGRILFILISHVVTVFVYIAAVALQYAAVVRNGSDNWSSEELGMSALIMLFIAIVMVLFSACLSATFVRSIFQ</sequence>
<accession>A0A7S4I174</accession>
<evidence type="ECO:0000256" key="1">
    <source>
        <dbReference type="SAM" id="Phobius"/>
    </source>
</evidence>
<evidence type="ECO:0008006" key="3">
    <source>
        <dbReference type="Google" id="ProtNLM"/>
    </source>
</evidence>
<evidence type="ECO:0000313" key="2">
    <source>
        <dbReference type="EMBL" id="CAE2215567.1"/>
    </source>
</evidence>
<protein>
    <recommendedName>
        <fullName evidence="3">MARVEL domain-containing protein</fullName>
    </recommendedName>
</protein>
<feature type="transmembrane region" description="Helical" evidence="1">
    <location>
        <begin position="77"/>
        <end position="99"/>
    </location>
</feature>
<proteinExistence type="predicted"/>
<gene>
    <name evidence="2" type="ORF">OAUR00152_LOCUS6304</name>
</gene>
<keyword evidence="1" id="KW-0812">Transmembrane</keyword>
<feature type="transmembrane region" description="Helical" evidence="1">
    <location>
        <begin position="119"/>
        <end position="140"/>
    </location>
</feature>
<keyword evidence="1" id="KW-0472">Membrane</keyword>